<keyword evidence="3" id="KW-1185">Reference proteome</keyword>
<accession>A0A2K1IE04</accession>
<gene>
    <name evidence="1" type="ORF">PHYPA_029656</name>
</gene>
<reference evidence="2" key="3">
    <citation type="submission" date="2020-12" db="UniProtKB">
        <authorList>
            <consortium name="EnsemblPlants"/>
        </authorList>
    </citation>
    <scope>IDENTIFICATION</scope>
</reference>
<dbReference type="AlphaFoldDB" id="A0A2K1IE04"/>
<dbReference type="InParanoid" id="A0A2K1IE04"/>
<name>A0A2K1IE04_PHYPA</name>
<evidence type="ECO:0000313" key="1">
    <source>
        <dbReference type="EMBL" id="PNR27504.1"/>
    </source>
</evidence>
<dbReference type="EMBL" id="ABEU02000025">
    <property type="protein sequence ID" value="PNR27504.1"/>
    <property type="molecule type" value="Genomic_DNA"/>
</dbReference>
<sequence>MYPLPLAKANCGPTRSLIRVKWVLGECSELISEGSLLIDSAGGSKRFWNGRQFLNIGTFFRQWHWNCIMNCSRGKHLFMCFKTDWSRISIRQ</sequence>
<dbReference type="Proteomes" id="UP000006727">
    <property type="component" value="Chromosome 25"/>
</dbReference>
<organism evidence="1">
    <name type="scientific">Physcomitrium patens</name>
    <name type="common">Spreading-leaved earth moss</name>
    <name type="synonym">Physcomitrella patens</name>
    <dbReference type="NCBI Taxonomy" id="3218"/>
    <lineage>
        <taxon>Eukaryota</taxon>
        <taxon>Viridiplantae</taxon>
        <taxon>Streptophyta</taxon>
        <taxon>Embryophyta</taxon>
        <taxon>Bryophyta</taxon>
        <taxon>Bryophytina</taxon>
        <taxon>Bryopsida</taxon>
        <taxon>Funariidae</taxon>
        <taxon>Funariales</taxon>
        <taxon>Funariaceae</taxon>
        <taxon>Physcomitrium</taxon>
    </lineage>
</organism>
<evidence type="ECO:0000313" key="3">
    <source>
        <dbReference type="Proteomes" id="UP000006727"/>
    </source>
</evidence>
<reference evidence="1 3" key="2">
    <citation type="journal article" date="2018" name="Plant J.">
        <title>The Physcomitrella patens chromosome-scale assembly reveals moss genome structure and evolution.</title>
        <authorList>
            <person name="Lang D."/>
            <person name="Ullrich K.K."/>
            <person name="Murat F."/>
            <person name="Fuchs J."/>
            <person name="Jenkins J."/>
            <person name="Haas F.B."/>
            <person name="Piednoel M."/>
            <person name="Gundlach H."/>
            <person name="Van Bel M."/>
            <person name="Meyberg R."/>
            <person name="Vives C."/>
            <person name="Morata J."/>
            <person name="Symeonidi A."/>
            <person name="Hiss M."/>
            <person name="Muchero W."/>
            <person name="Kamisugi Y."/>
            <person name="Saleh O."/>
            <person name="Blanc G."/>
            <person name="Decker E.L."/>
            <person name="van Gessel N."/>
            <person name="Grimwood J."/>
            <person name="Hayes R.D."/>
            <person name="Graham S.W."/>
            <person name="Gunter L.E."/>
            <person name="McDaniel S.F."/>
            <person name="Hoernstein S.N.W."/>
            <person name="Larsson A."/>
            <person name="Li F.W."/>
            <person name="Perroud P.F."/>
            <person name="Phillips J."/>
            <person name="Ranjan P."/>
            <person name="Rokshar D.S."/>
            <person name="Rothfels C.J."/>
            <person name="Schneider L."/>
            <person name="Shu S."/>
            <person name="Stevenson D.W."/>
            <person name="Thummler F."/>
            <person name="Tillich M."/>
            <person name="Villarreal Aguilar J.C."/>
            <person name="Widiez T."/>
            <person name="Wong G.K."/>
            <person name="Wymore A."/>
            <person name="Zhang Y."/>
            <person name="Zimmer A.D."/>
            <person name="Quatrano R.S."/>
            <person name="Mayer K.F.X."/>
            <person name="Goodstein D."/>
            <person name="Casacuberta J.M."/>
            <person name="Vandepoele K."/>
            <person name="Reski R."/>
            <person name="Cuming A.C."/>
            <person name="Tuskan G.A."/>
            <person name="Maumus F."/>
            <person name="Salse J."/>
            <person name="Schmutz J."/>
            <person name="Rensing S.A."/>
        </authorList>
    </citation>
    <scope>NUCLEOTIDE SEQUENCE [LARGE SCALE GENOMIC DNA]</scope>
    <source>
        <strain evidence="2 3">cv. Gransden 2004</strain>
    </source>
</reference>
<dbReference type="EnsemblPlants" id="Pp3c25_6180V3.1">
    <property type="protein sequence ID" value="PAC:32980542.CDS.1"/>
    <property type="gene ID" value="Pp3c25_6180"/>
</dbReference>
<protein>
    <submittedName>
        <fullName evidence="1 2">Uncharacterized protein</fullName>
    </submittedName>
</protein>
<dbReference type="Gramene" id="Pp3c25_6180V3.1">
    <property type="protein sequence ID" value="PAC:32980542.CDS.1"/>
    <property type="gene ID" value="Pp3c25_6180"/>
</dbReference>
<evidence type="ECO:0000313" key="2">
    <source>
        <dbReference type="EnsemblPlants" id="PAC:32980542.CDS.1"/>
    </source>
</evidence>
<reference evidence="1 3" key="1">
    <citation type="journal article" date="2008" name="Science">
        <title>The Physcomitrella genome reveals evolutionary insights into the conquest of land by plants.</title>
        <authorList>
            <person name="Rensing S."/>
            <person name="Lang D."/>
            <person name="Zimmer A."/>
            <person name="Terry A."/>
            <person name="Salamov A."/>
            <person name="Shapiro H."/>
            <person name="Nishiyama T."/>
            <person name="Perroud P.-F."/>
            <person name="Lindquist E."/>
            <person name="Kamisugi Y."/>
            <person name="Tanahashi T."/>
            <person name="Sakakibara K."/>
            <person name="Fujita T."/>
            <person name="Oishi K."/>
            <person name="Shin-I T."/>
            <person name="Kuroki Y."/>
            <person name="Toyoda A."/>
            <person name="Suzuki Y."/>
            <person name="Hashimoto A."/>
            <person name="Yamaguchi K."/>
            <person name="Sugano A."/>
            <person name="Kohara Y."/>
            <person name="Fujiyama A."/>
            <person name="Anterola A."/>
            <person name="Aoki S."/>
            <person name="Ashton N."/>
            <person name="Barbazuk W.B."/>
            <person name="Barker E."/>
            <person name="Bennetzen J."/>
            <person name="Bezanilla M."/>
            <person name="Blankenship R."/>
            <person name="Cho S.H."/>
            <person name="Dutcher S."/>
            <person name="Estelle M."/>
            <person name="Fawcett J.A."/>
            <person name="Gundlach H."/>
            <person name="Hanada K."/>
            <person name="Heyl A."/>
            <person name="Hicks K.A."/>
            <person name="Hugh J."/>
            <person name="Lohr M."/>
            <person name="Mayer K."/>
            <person name="Melkozernov A."/>
            <person name="Murata T."/>
            <person name="Nelson D."/>
            <person name="Pils B."/>
            <person name="Prigge M."/>
            <person name="Reiss B."/>
            <person name="Renner T."/>
            <person name="Rombauts S."/>
            <person name="Rushton P."/>
            <person name="Sanderfoot A."/>
            <person name="Schween G."/>
            <person name="Shiu S.-H."/>
            <person name="Stueber K."/>
            <person name="Theodoulou F.L."/>
            <person name="Tu H."/>
            <person name="Van de Peer Y."/>
            <person name="Verrier P.J."/>
            <person name="Waters E."/>
            <person name="Wood A."/>
            <person name="Yang L."/>
            <person name="Cove D."/>
            <person name="Cuming A."/>
            <person name="Hasebe M."/>
            <person name="Lucas S."/>
            <person name="Mishler D.B."/>
            <person name="Reski R."/>
            <person name="Grigoriev I."/>
            <person name="Quatrano R.S."/>
            <person name="Boore J.L."/>
        </authorList>
    </citation>
    <scope>NUCLEOTIDE SEQUENCE [LARGE SCALE GENOMIC DNA]</scope>
    <source>
        <strain evidence="2 3">cv. Gransden 2004</strain>
    </source>
</reference>
<proteinExistence type="predicted"/>